<dbReference type="EMBL" id="CP093365">
    <property type="protein sequence ID" value="UQS83725.1"/>
    <property type="molecule type" value="Genomic_DNA"/>
</dbReference>
<sequence length="121" mass="14320">MTTILVKYNDNYQKIAMGFMSYMTDLKDLDHLQMELQLYTSDDQHQLFLYKQHGGDFIGIVAVELQEQAVMIRYLSFNPAYRMDQTLFAVFDELQEYYPNKKVMGTISLATIVEKWQQQKN</sequence>
<keyword evidence="2" id="KW-1185">Reference proteome</keyword>
<accession>A0ABY4PDN1</accession>
<name>A0ABY4PDN1_9LACO</name>
<reference evidence="1 2" key="1">
    <citation type="journal article" date="2022" name="Int. J. Syst. Evol. Microbiol.">
        <title>Apilactobacillus apisilvae sp. nov., Nicolia spurrieriana gen. nov. sp. nov., Bombilactobacillus folatiphilus sp. nov. and Bombilactobacillus thymidiniphilus sp. nov., four new lactic acid bacterial isolates from stingless bees Tetragonula carbonaria and Austroplebeia australis.</title>
        <authorList>
            <person name="Oliphant S.A."/>
            <person name="Watson-Haigh N.S."/>
            <person name="Sumby K.M."/>
            <person name="Gardner J."/>
            <person name="Groom S."/>
            <person name="Jiranek V."/>
        </authorList>
    </citation>
    <scope>NUCLEOTIDE SEQUENCE [LARGE SCALE GENOMIC DNA]</scope>
    <source>
        <strain evidence="1 2">SG4_A1</strain>
    </source>
</reference>
<evidence type="ECO:0000313" key="2">
    <source>
        <dbReference type="Proteomes" id="UP000831947"/>
    </source>
</evidence>
<protein>
    <submittedName>
        <fullName evidence="1">N-acetyltransferase</fullName>
    </submittedName>
</protein>
<proteinExistence type="predicted"/>
<dbReference type="RefSeq" id="WP_249512910.1">
    <property type="nucleotide sequence ID" value="NZ_CP093365.1"/>
</dbReference>
<gene>
    <name evidence="1" type="ORF">MOO47_00550</name>
</gene>
<dbReference type="Proteomes" id="UP000831947">
    <property type="component" value="Chromosome"/>
</dbReference>
<organism evidence="1 2">
    <name type="scientific">Bombilactobacillus thymidiniphilus</name>
    <dbReference type="NCBI Taxonomy" id="2923363"/>
    <lineage>
        <taxon>Bacteria</taxon>
        <taxon>Bacillati</taxon>
        <taxon>Bacillota</taxon>
        <taxon>Bacilli</taxon>
        <taxon>Lactobacillales</taxon>
        <taxon>Lactobacillaceae</taxon>
        <taxon>Bombilactobacillus</taxon>
    </lineage>
</organism>
<evidence type="ECO:0000313" key="1">
    <source>
        <dbReference type="EMBL" id="UQS83725.1"/>
    </source>
</evidence>